<dbReference type="Pfam" id="PF20250">
    <property type="entry name" value="FapA_N"/>
    <property type="match status" value="1"/>
</dbReference>
<organism evidence="2">
    <name type="scientific">bioreactor metagenome</name>
    <dbReference type="NCBI Taxonomy" id="1076179"/>
    <lineage>
        <taxon>unclassified sequences</taxon>
        <taxon>metagenomes</taxon>
        <taxon>ecological metagenomes</taxon>
    </lineage>
</organism>
<dbReference type="EMBL" id="VSSQ01140199">
    <property type="protein sequence ID" value="MPN62343.1"/>
    <property type="molecule type" value="Genomic_DNA"/>
</dbReference>
<gene>
    <name evidence="2" type="ORF">SDC9_210090</name>
</gene>
<evidence type="ECO:0000259" key="1">
    <source>
        <dbReference type="Pfam" id="PF20250"/>
    </source>
</evidence>
<dbReference type="PANTHER" id="PTHR38032:SF1">
    <property type="entry name" value="RNA-BINDING PROTEIN KHPB N-TERMINAL DOMAIN-CONTAINING PROTEIN"/>
    <property type="match status" value="1"/>
</dbReference>
<protein>
    <recommendedName>
        <fullName evidence="1">Flagellar Assembly Protein A N-terminal region domain-containing protein</fullName>
    </recommendedName>
</protein>
<dbReference type="PANTHER" id="PTHR38032">
    <property type="entry name" value="POLYMERASE-RELATED"/>
    <property type="match status" value="1"/>
</dbReference>
<reference evidence="2" key="1">
    <citation type="submission" date="2019-08" db="EMBL/GenBank/DDBJ databases">
        <authorList>
            <person name="Kucharzyk K."/>
            <person name="Murdoch R.W."/>
            <person name="Higgins S."/>
            <person name="Loffler F."/>
        </authorList>
    </citation>
    <scope>NUCLEOTIDE SEQUENCE</scope>
</reference>
<dbReference type="InterPro" id="IPR046866">
    <property type="entry name" value="FapA_N"/>
</dbReference>
<evidence type="ECO:0000313" key="2">
    <source>
        <dbReference type="EMBL" id="MPN62343.1"/>
    </source>
</evidence>
<proteinExistence type="predicted"/>
<comment type="caution">
    <text evidence="2">The sequence shown here is derived from an EMBL/GenBank/DDBJ whole genome shotgun (WGS) entry which is preliminary data.</text>
</comment>
<dbReference type="AlphaFoldDB" id="A0A645JSJ5"/>
<dbReference type="InterPro" id="IPR005646">
    <property type="entry name" value="FapA"/>
</dbReference>
<accession>A0A645JSJ5</accession>
<feature type="domain" description="Flagellar Assembly Protein A N-terminal region" evidence="1">
    <location>
        <begin position="15"/>
        <end position="110"/>
    </location>
</feature>
<sequence>MIYERIKKCNESDICYENDLLIAEGTPPTPPTPGKIEFLQPIERVRRYDEDDPAAIDWKKLWELPTVDEGEEFALISPPHSGTHGIDIYGREIPPEPVEVLRYSLLDGVRERLMIAV</sequence>
<name>A0A645JSJ5_9ZZZZ</name>